<name>A0A2S9KHA6_9BURK</name>
<dbReference type="EMBL" id="PVLR01000012">
    <property type="protein sequence ID" value="PRD69755.1"/>
    <property type="molecule type" value="Genomic_DNA"/>
</dbReference>
<dbReference type="Pfam" id="PF16137">
    <property type="entry name" value="DUF4845"/>
    <property type="match status" value="1"/>
</dbReference>
<dbReference type="AlphaFoldDB" id="A0A2S9KHA6"/>
<gene>
    <name evidence="1" type="ORF">C6P61_05295</name>
</gene>
<keyword evidence="2" id="KW-1185">Reference proteome</keyword>
<comment type="caution">
    <text evidence="1">The sequence shown here is derived from an EMBL/GenBank/DDBJ whole genome shotgun (WGS) entry which is preliminary data.</text>
</comment>
<dbReference type="RefSeq" id="WP_105728913.1">
    <property type="nucleotide sequence ID" value="NZ_DAIPCI010000001.1"/>
</dbReference>
<evidence type="ECO:0000313" key="1">
    <source>
        <dbReference type="EMBL" id="PRD69755.1"/>
    </source>
</evidence>
<dbReference type="Proteomes" id="UP000238326">
    <property type="component" value="Unassembled WGS sequence"/>
</dbReference>
<organism evidence="1 2">
    <name type="scientific">Malikia spinosa</name>
    <dbReference type="NCBI Taxonomy" id="86180"/>
    <lineage>
        <taxon>Bacteria</taxon>
        <taxon>Pseudomonadati</taxon>
        <taxon>Pseudomonadota</taxon>
        <taxon>Betaproteobacteria</taxon>
        <taxon>Burkholderiales</taxon>
        <taxon>Comamonadaceae</taxon>
        <taxon>Malikia</taxon>
    </lineage>
</organism>
<proteinExistence type="predicted"/>
<reference evidence="1 2" key="1">
    <citation type="submission" date="2018-03" db="EMBL/GenBank/DDBJ databases">
        <title>Comparative genomics illustrates the genes involved in a hyperalkaliphilic mechanisms of Serpentinomonas isolated from highly-alkaline calcium-rich serpentinized springs.</title>
        <authorList>
            <person name="Suzuki S."/>
            <person name="Ishii S."/>
            <person name="Walworth N."/>
            <person name="Bird L."/>
            <person name="Kuenen J.G."/>
            <person name="Nealson K.H."/>
        </authorList>
    </citation>
    <scope>NUCLEOTIDE SEQUENCE [LARGE SCALE GENOMIC DNA]</scope>
    <source>
        <strain evidence="1 2">83</strain>
    </source>
</reference>
<protein>
    <submittedName>
        <fullName evidence="1">DUF4845 domain-containing protein</fullName>
    </submittedName>
</protein>
<dbReference type="OrthoDB" id="9133279at2"/>
<dbReference type="InterPro" id="IPR032314">
    <property type="entry name" value="DUF4845"/>
</dbReference>
<sequence>MKTRERGLGLVSLILVSAMVVALGAVLVRIVPTVIEYQSIQRAAQRASQGGTVAEVRSLFDKAAAIDDISSIDGRDLEISKQNDRVIVEFAYEREIHLAGPAWLVMRYSGRSK</sequence>
<evidence type="ECO:0000313" key="2">
    <source>
        <dbReference type="Proteomes" id="UP000238326"/>
    </source>
</evidence>
<accession>A0A2S9KHA6</accession>